<dbReference type="InterPro" id="IPR046700">
    <property type="entry name" value="DUF6570"/>
</dbReference>
<keyword evidence="3" id="KW-1185">Reference proteome</keyword>
<name>A0A9N9H9X5_9GLOM</name>
<reference evidence="2" key="1">
    <citation type="submission" date="2021-06" db="EMBL/GenBank/DDBJ databases">
        <authorList>
            <person name="Kallberg Y."/>
            <person name="Tangrot J."/>
            <person name="Rosling A."/>
        </authorList>
    </citation>
    <scope>NUCLEOTIDE SEQUENCE</scope>
    <source>
        <strain evidence="2">FL966</strain>
    </source>
</reference>
<proteinExistence type="predicted"/>
<evidence type="ECO:0000259" key="1">
    <source>
        <dbReference type="Pfam" id="PF20209"/>
    </source>
</evidence>
<feature type="domain" description="DUF6570" evidence="1">
    <location>
        <begin position="89"/>
        <end position="134"/>
    </location>
</feature>
<dbReference type="OrthoDB" id="2440225at2759"/>
<gene>
    <name evidence="2" type="ORF">CPELLU_LOCUS10129</name>
</gene>
<dbReference type="AlphaFoldDB" id="A0A9N9H9X5"/>
<evidence type="ECO:0000313" key="3">
    <source>
        <dbReference type="Proteomes" id="UP000789759"/>
    </source>
</evidence>
<dbReference type="Pfam" id="PF20209">
    <property type="entry name" value="DUF6570"/>
    <property type="match status" value="2"/>
</dbReference>
<organism evidence="2 3">
    <name type="scientific">Cetraspora pellucida</name>
    <dbReference type="NCBI Taxonomy" id="1433469"/>
    <lineage>
        <taxon>Eukaryota</taxon>
        <taxon>Fungi</taxon>
        <taxon>Fungi incertae sedis</taxon>
        <taxon>Mucoromycota</taxon>
        <taxon>Glomeromycotina</taxon>
        <taxon>Glomeromycetes</taxon>
        <taxon>Diversisporales</taxon>
        <taxon>Gigasporaceae</taxon>
        <taxon>Cetraspora</taxon>
    </lineage>
</organism>
<sequence>MGNRKNIEVKIDRERKHEKRAAETPEKRETHLAKDHNYYQKCQKKESTTKNNNFKQIYQLHTSNISEQYDQDNNIQEECCRCSSERITPKRFSSENDMDPEEVPEELQNLTEIEEMLIAQVFPVMSVYRLCGGQYGPSSLNILIVHCHSERSALFKDFQVCHNKVINALRWLKENNRYYAEITIDKKVLQSLPENGFIEDQLPSNEILAEVSDNETEDNVIICTFVSSLPSIDREDVAINEALNRMQNNNSPMVWPNIENTLINEFRTPGYIVYAFPTLYPTRRADFRTEHNRDINPAEYFKHLLQYKDGRFAWHTC</sequence>
<comment type="caution">
    <text evidence="2">The sequence shown here is derived from an EMBL/GenBank/DDBJ whole genome shotgun (WGS) entry which is preliminary data.</text>
</comment>
<dbReference type="EMBL" id="CAJVQA010008185">
    <property type="protein sequence ID" value="CAG8668030.1"/>
    <property type="molecule type" value="Genomic_DNA"/>
</dbReference>
<dbReference type="Proteomes" id="UP000789759">
    <property type="component" value="Unassembled WGS sequence"/>
</dbReference>
<accession>A0A9N9H9X5</accession>
<feature type="domain" description="DUF6570" evidence="1">
    <location>
        <begin position="139"/>
        <end position="189"/>
    </location>
</feature>
<protein>
    <submittedName>
        <fullName evidence="2">15340_t:CDS:1</fullName>
    </submittedName>
</protein>
<evidence type="ECO:0000313" key="2">
    <source>
        <dbReference type="EMBL" id="CAG8668030.1"/>
    </source>
</evidence>